<dbReference type="PROSITE" id="PS01085">
    <property type="entry name" value="RIBUL_P_3_EPIMER_1"/>
    <property type="match status" value="1"/>
</dbReference>
<keyword evidence="13" id="KW-0862">Zinc</keyword>
<comment type="similarity">
    <text evidence="6 10 11">Belongs to the ribulose-phosphate 3-epimerase family.</text>
</comment>
<dbReference type="AlphaFoldDB" id="A0A4R6LQI0"/>
<evidence type="ECO:0000256" key="3">
    <source>
        <dbReference type="ARBA" id="ARBA00001941"/>
    </source>
</evidence>
<dbReference type="InterPro" id="IPR013785">
    <property type="entry name" value="Aldolase_TIM"/>
</dbReference>
<dbReference type="GO" id="GO:0019323">
    <property type="term" value="P:pentose catabolic process"/>
    <property type="evidence" value="ECO:0007669"/>
    <property type="project" value="UniProtKB-UniRule"/>
</dbReference>
<comment type="cofactor">
    <cofactor evidence="10 13">
        <name>a divalent metal cation</name>
        <dbReference type="ChEBI" id="CHEBI:60240"/>
    </cofactor>
    <text evidence="10 13">Binds 1 divalent metal cation per subunit.</text>
</comment>
<dbReference type="RefSeq" id="WP_133515184.1">
    <property type="nucleotide sequence ID" value="NZ_SNWX01000013.1"/>
</dbReference>
<comment type="cofactor">
    <cofactor evidence="5">
        <name>Fe(2+)</name>
        <dbReference type="ChEBI" id="CHEBI:29033"/>
    </cofactor>
</comment>
<evidence type="ECO:0000313" key="15">
    <source>
        <dbReference type="EMBL" id="TDO87819.1"/>
    </source>
</evidence>
<evidence type="ECO:0000256" key="7">
    <source>
        <dbReference type="ARBA" id="ARBA00013188"/>
    </source>
</evidence>
<dbReference type="NCBIfam" id="TIGR01163">
    <property type="entry name" value="rpe"/>
    <property type="match status" value="1"/>
</dbReference>
<dbReference type="CDD" id="cd00429">
    <property type="entry name" value="RPE"/>
    <property type="match status" value="1"/>
</dbReference>
<comment type="function">
    <text evidence="10">Catalyzes the reversible epimerization of D-ribulose 5-phosphate to D-xylulose 5-phosphate.</text>
</comment>
<keyword evidence="13" id="KW-0170">Cobalt</keyword>
<dbReference type="Pfam" id="PF00834">
    <property type="entry name" value="Ribul_P_3_epim"/>
    <property type="match status" value="1"/>
</dbReference>
<keyword evidence="8 10" id="KW-0479">Metal-binding</keyword>
<dbReference type="InterPro" id="IPR000056">
    <property type="entry name" value="Ribul_P_3_epim-like"/>
</dbReference>
<comment type="catalytic activity">
    <reaction evidence="1 10 11">
        <text>D-ribulose 5-phosphate = D-xylulose 5-phosphate</text>
        <dbReference type="Rhea" id="RHEA:13677"/>
        <dbReference type="ChEBI" id="CHEBI:57737"/>
        <dbReference type="ChEBI" id="CHEBI:58121"/>
        <dbReference type="EC" id="5.1.3.1"/>
    </reaction>
</comment>
<dbReference type="NCBIfam" id="NF004076">
    <property type="entry name" value="PRK05581.1-4"/>
    <property type="match status" value="1"/>
</dbReference>
<evidence type="ECO:0000256" key="1">
    <source>
        <dbReference type="ARBA" id="ARBA00001782"/>
    </source>
</evidence>
<evidence type="ECO:0000256" key="8">
    <source>
        <dbReference type="ARBA" id="ARBA00022723"/>
    </source>
</evidence>
<dbReference type="HAMAP" id="MF_02227">
    <property type="entry name" value="RPE"/>
    <property type="match status" value="1"/>
</dbReference>
<comment type="pathway">
    <text evidence="10">Carbohydrate degradation.</text>
</comment>
<evidence type="ECO:0000256" key="14">
    <source>
        <dbReference type="PIRSR" id="PIRSR001461-3"/>
    </source>
</evidence>
<gene>
    <name evidence="10" type="primary">rpe</name>
    <name evidence="15" type="ORF">DFR79_11333</name>
</gene>
<dbReference type="InterPro" id="IPR026019">
    <property type="entry name" value="Ribul_P_3_epim"/>
</dbReference>
<feature type="binding site" evidence="14">
    <location>
        <position position="175"/>
    </location>
    <ligand>
        <name>substrate</name>
    </ligand>
</feature>
<evidence type="ECO:0000256" key="12">
    <source>
        <dbReference type="PIRSR" id="PIRSR001461-1"/>
    </source>
</evidence>
<feature type="binding site" evidence="10 14">
    <location>
        <position position="64"/>
    </location>
    <ligand>
        <name>substrate</name>
    </ligand>
</feature>
<dbReference type="GO" id="GO:0005737">
    <property type="term" value="C:cytoplasm"/>
    <property type="evidence" value="ECO:0007669"/>
    <property type="project" value="UniProtKB-ARBA"/>
</dbReference>
<feature type="active site" description="Proton donor" evidence="10 12">
    <location>
        <position position="173"/>
    </location>
</feature>
<comment type="cofactor">
    <cofactor evidence="3">
        <name>Co(2+)</name>
        <dbReference type="ChEBI" id="CHEBI:48828"/>
    </cofactor>
</comment>
<keyword evidence="9 10" id="KW-0413">Isomerase</keyword>
<evidence type="ECO:0000256" key="5">
    <source>
        <dbReference type="ARBA" id="ARBA00001954"/>
    </source>
</evidence>
<dbReference type="EC" id="5.1.3.1" evidence="7 10"/>
<dbReference type="PANTHER" id="PTHR11749">
    <property type="entry name" value="RIBULOSE-5-PHOSPHATE-3-EPIMERASE"/>
    <property type="match status" value="1"/>
</dbReference>
<dbReference type="SUPFAM" id="SSF51366">
    <property type="entry name" value="Ribulose-phoshate binding barrel"/>
    <property type="match status" value="1"/>
</dbReference>
<dbReference type="GO" id="GO:0004750">
    <property type="term" value="F:D-ribulose-phosphate 3-epimerase activity"/>
    <property type="evidence" value="ECO:0007669"/>
    <property type="project" value="UniProtKB-UniRule"/>
</dbReference>
<accession>A0A4R6LQI0</accession>
<evidence type="ECO:0000256" key="10">
    <source>
        <dbReference type="HAMAP-Rule" id="MF_02227"/>
    </source>
</evidence>
<dbReference type="Gene3D" id="3.20.20.70">
    <property type="entry name" value="Aldolase class I"/>
    <property type="match status" value="1"/>
</dbReference>
<evidence type="ECO:0000256" key="9">
    <source>
        <dbReference type="ARBA" id="ARBA00023235"/>
    </source>
</evidence>
<organism evidence="15 16">
    <name type="scientific">Halanaerobium saccharolyticum</name>
    <dbReference type="NCBI Taxonomy" id="43595"/>
    <lineage>
        <taxon>Bacteria</taxon>
        <taxon>Bacillati</taxon>
        <taxon>Bacillota</taxon>
        <taxon>Clostridia</taxon>
        <taxon>Halanaerobiales</taxon>
        <taxon>Halanaerobiaceae</taxon>
        <taxon>Halanaerobium</taxon>
    </lineage>
</organism>
<dbReference type="OrthoDB" id="1645589at2"/>
<keyword evidence="13" id="KW-0464">Manganese</keyword>
<comment type="caution">
    <text evidence="15">The sequence shown here is derived from an EMBL/GenBank/DDBJ whole genome shotgun (WGS) entry which is preliminary data.</text>
</comment>
<evidence type="ECO:0000256" key="13">
    <source>
        <dbReference type="PIRSR" id="PIRSR001461-2"/>
    </source>
</evidence>
<feature type="binding site" evidence="10 13">
    <location>
        <position position="31"/>
    </location>
    <ligand>
        <name>a divalent metal cation</name>
        <dbReference type="ChEBI" id="CHEBI:60240"/>
    </ligand>
</feature>
<feature type="binding site" evidence="10 14">
    <location>
        <begin position="195"/>
        <end position="196"/>
    </location>
    <ligand>
        <name>substrate</name>
    </ligand>
</feature>
<dbReference type="Proteomes" id="UP000295064">
    <property type="component" value="Unassembled WGS sequence"/>
</dbReference>
<dbReference type="EMBL" id="SNWX01000013">
    <property type="protein sequence ID" value="TDO87819.1"/>
    <property type="molecule type" value="Genomic_DNA"/>
</dbReference>
<comment type="cofactor">
    <cofactor evidence="4">
        <name>Zn(2+)</name>
        <dbReference type="ChEBI" id="CHEBI:29105"/>
    </cofactor>
</comment>
<proteinExistence type="inferred from homology"/>
<feature type="binding site" evidence="10 14">
    <location>
        <position position="8"/>
    </location>
    <ligand>
        <name>substrate</name>
    </ligand>
</feature>
<feature type="binding site" evidence="10 13">
    <location>
        <position position="64"/>
    </location>
    <ligand>
        <name>a divalent metal cation</name>
        <dbReference type="ChEBI" id="CHEBI:60240"/>
    </ligand>
</feature>
<feature type="binding site" evidence="10 13">
    <location>
        <position position="173"/>
    </location>
    <ligand>
        <name>a divalent metal cation</name>
        <dbReference type="ChEBI" id="CHEBI:60240"/>
    </ligand>
</feature>
<feature type="binding site" evidence="10 13">
    <location>
        <position position="33"/>
    </location>
    <ligand>
        <name>a divalent metal cation</name>
        <dbReference type="ChEBI" id="CHEBI:60240"/>
    </ligand>
</feature>
<feature type="active site" description="Proton acceptor" evidence="10 12">
    <location>
        <position position="33"/>
    </location>
</feature>
<keyword evidence="10 11" id="KW-0119">Carbohydrate metabolism</keyword>
<evidence type="ECO:0000256" key="11">
    <source>
        <dbReference type="PIRNR" id="PIRNR001461"/>
    </source>
</evidence>
<evidence type="ECO:0000256" key="2">
    <source>
        <dbReference type="ARBA" id="ARBA00001936"/>
    </source>
</evidence>
<dbReference type="PIRSF" id="PIRSF001461">
    <property type="entry name" value="RPE"/>
    <property type="match status" value="1"/>
</dbReference>
<comment type="cofactor">
    <cofactor evidence="2">
        <name>Mn(2+)</name>
        <dbReference type="ChEBI" id="CHEBI:29035"/>
    </cofactor>
</comment>
<protein>
    <recommendedName>
        <fullName evidence="7 10">Ribulose-phosphate 3-epimerase</fullName>
        <ecNumber evidence="7 10">5.1.3.1</ecNumber>
    </recommendedName>
</protein>
<name>A0A4R6LQI0_9FIRM</name>
<evidence type="ECO:0000256" key="4">
    <source>
        <dbReference type="ARBA" id="ARBA00001947"/>
    </source>
</evidence>
<sequence>MKTEFAPSLLASDFSQLKDQIQLVKDADYLHLDVMDGVYVPNITFGPGIISSIRKHSQLPFDTHLMITKPERYIKNFADAGSDILTVHLEATDHIHRVIQLIKDQGIKAGVSLNPATPLDSLEYILPELDQVLIMTVNPGFGGQSYIPQMTEKIAKLNKIIETNNYDCKIEVDGGIKTYNLKEIIEAGADIIVAGSAIFGAADPIESLTEMRSIAADV</sequence>
<feature type="binding site" evidence="10">
    <location>
        <begin position="173"/>
        <end position="175"/>
    </location>
    <ligand>
        <name>substrate</name>
    </ligand>
</feature>
<evidence type="ECO:0000313" key="16">
    <source>
        <dbReference type="Proteomes" id="UP000295064"/>
    </source>
</evidence>
<evidence type="ECO:0000256" key="6">
    <source>
        <dbReference type="ARBA" id="ARBA00009541"/>
    </source>
</evidence>
<feature type="binding site" evidence="10 14">
    <location>
        <begin position="140"/>
        <end position="143"/>
    </location>
    <ligand>
        <name>substrate</name>
    </ligand>
</feature>
<dbReference type="InterPro" id="IPR011060">
    <property type="entry name" value="RibuloseP-bd_barrel"/>
</dbReference>
<dbReference type="GO" id="GO:0006098">
    <property type="term" value="P:pentose-phosphate shunt"/>
    <property type="evidence" value="ECO:0007669"/>
    <property type="project" value="UniProtKB-UniRule"/>
</dbReference>
<dbReference type="FunFam" id="3.20.20.70:FF:000004">
    <property type="entry name" value="Ribulose-phosphate 3-epimerase"/>
    <property type="match status" value="1"/>
</dbReference>
<dbReference type="GO" id="GO:0046872">
    <property type="term" value="F:metal ion binding"/>
    <property type="evidence" value="ECO:0007669"/>
    <property type="project" value="UniProtKB-UniRule"/>
</dbReference>
<reference evidence="15 16" key="1">
    <citation type="submission" date="2019-03" db="EMBL/GenBank/DDBJ databases">
        <title>Subsurface microbial communities from deep shales in Ohio and West Virginia, USA.</title>
        <authorList>
            <person name="Wrighton K."/>
        </authorList>
    </citation>
    <scope>NUCLEOTIDE SEQUENCE [LARGE SCALE GENOMIC DNA]</scope>
    <source>
        <strain evidence="15 16">MA284_T2</strain>
    </source>
</reference>